<accession>E3E585</accession>
<evidence type="ECO:0000313" key="1">
    <source>
        <dbReference type="EMBL" id="ADO57445.1"/>
    </source>
</evidence>
<sequence length="333" mass="38381">MATTVNTAFSEFMRDTVNLDSEVTKTARRSRDWLIGQIDKFDSKIGFPTLYNDIDIHFGSFARKTKIRELNDIDLIIGLRSQGSTYLQDSWGRIEMTVPDTATDLMKLCHDYTNKLNSRKVINKFISELSTIPQYKKAEIKRNLEAATLELTTHPWNFDIVPSFITVPESDGRTYYIIPDGKGHWKKTDPRLDRSNISRINQKHNGKILNVIRLIKYWNNRPTMPSMGSYLLECMLLSYYDNKDTVSDFVDIEARNIFAHISSAIYNNVYDPKNIQGNLNNLSFDEKQKISAKAHFDHRNALEASQFEGDGDHKSAIIKWRGIFGSAFPEYTQ</sequence>
<protein>
    <recommendedName>
        <fullName evidence="3">Nucleotidyltransferase</fullName>
    </recommendedName>
</protein>
<dbReference type="AlphaFoldDB" id="E3E585"/>
<dbReference type="KEGG" id="ppm:PPSC2_16330"/>
<dbReference type="HOGENOM" id="CLU_051351_0_1_9"/>
<dbReference type="RefSeq" id="WP_013372031.1">
    <property type="nucleotide sequence ID" value="NC_014622.2"/>
</dbReference>
<evidence type="ECO:0000313" key="2">
    <source>
        <dbReference type="Proteomes" id="UP000006868"/>
    </source>
</evidence>
<proteinExistence type="predicted"/>
<name>E3E585_PAEPS</name>
<dbReference type="Proteomes" id="UP000006868">
    <property type="component" value="Chromosome"/>
</dbReference>
<dbReference type="eggNOG" id="ENOG502Z9U2">
    <property type="taxonomic scope" value="Bacteria"/>
</dbReference>
<dbReference type="EMBL" id="CP002213">
    <property type="protein sequence ID" value="ADO57445.1"/>
    <property type="molecule type" value="Genomic_DNA"/>
</dbReference>
<reference evidence="1 2" key="1">
    <citation type="journal article" date="2011" name="J. Bacteriol.">
        <title>Complete genome sequence of Paenibacillus polymyxa SC2, a strain of plant growth-promoting Rhizobacterium with broad-spectrum antimicrobial activity.</title>
        <authorList>
            <person name="Ma M."/>
            <person name="Wang C."/>
            <person name="Ding Y."/>
            <person name="Li L."/>
            <person name="Shen D."/>
            <person name="Jiang X."/>
            <person name="Guan D."/>
            <person name="Cao F."/>
            <person name="Chen H."/>
            <person name="Feng R."/>
            <person name="Wang X."/>
            <person name="Ge Y."/>
            <person name="Yao L."/>
            <person name="Bing X."/>
            <person name="Yang X."/>
            <person name="Li J."/>
            <person name="Du B."/>
        </authorList>
    </citation>
    <scope>NUCLEOTIDE SEQUENCE [LARGE SCALE GENOMIC DNA]</scope>
    <source>
        <strain evidence="1 2">SC2</strain>
    </source>
</reference>
<organism evidence="1 2">
    <name type="scientific">Paenibacillus polymyxa (strain SC2)</name>
    <name type="common">Bacillus polymyxa</name>
    <dbReference type="NCBI Taxonomy" id="886882"/>
    <lineage>
        <taxon>Bacteria</taxon>
        <taxon>Bacillati</taxon>
        <taxon>Bacillota</taxon>
        <taxon>Bacilli</taxon>
        <taxon>Bacillales</taxon>
        <taxon>Paenibacillaceae</taxon>
        <taxon>Paenibacillus</taxon>
    </lineage>
</organism>
<dbReference type="OrthoDB" id="2082416at2"/>
<evidence type="ECO:0008006" key="3">
    <source>
        <dbReference type="Google" id="ProtNLM"/>
    </source>
</evidence>
<dbReference type="PATRIC" id="fig|886882.15.peg.3486"/>
<gene>
    <name evidence="1" type="ORF">PPSC2_16330</name>
</gene>